<accession>A0AA41PY45</accession>
<evidence type="ECO:0000256" key="1">
    <source>
        <dbReference type="SAM" id="MobiDB-lite"/>
    </source>
</evidence>
<evidence type="ECO:0000313" key="3">
    <source>
        <dbReference type="Proteomes" id="UP001165378"/>
    </source>
</evidence>
<protein>
    <submittedName>
        <fullName evidence="2">Uncharacterized protein</fullName>
    </submittedName>
</protein>
<name>A0AA41PY45_9ACTN</name>
<evidence type="ECO:0000313" key="2">
    <source>
        <dbReference type="EMBL" id="MCF2526959.1"/>
    </source>
</evidence>
<gene>
    <name evidence="2" type="ORF">LZ495_06975</name>
</gene>
<organism evidence="2 3">
    <name type="scientific">Yinghuangia soli</name>
    <dbReference type="NCBI Taxonomy" id="2908204"/>
    <lineage>
        <taxon>Bacteria</taxon>
        <taxon>Bacillati</taxon>
        <taxon>Actinomycetota</taxon>
        <taxon>Actinomycetes</taxon>
        <taxon>Kitasatosporales</taxon>
        <taxon>Streptomycetaceae</taxon>
        <taxon>Yinghuangia</taxon>
    </lineage>
</organism>
<proteinExistence type="predicted"/>
<keyword evidence="3" id="KW-1185">Reference proteome</keyword>
<comment type="caution">
    <text evidence="2">The sequence shown here is derived from an EMBL/GenBank/DDBJ whole genome shotgun (WGS) entry which is preliminary data.</text>
</comment>
<reference evidence="2" key="1">
    <citation type="submission" date="2022-01" db="EMBL/GenBank/DDBJ databases">
        <title>Genome-Based Taxonomic Classification of the Phylum Actinobacteria.</title>
        <authorList>
            <person name="Gao Y."/>
        </authorList>
    </citation>
    <scope>NUCLEOTIDE SEQUENCE</scope>
    <source>
        <strain evidence="2">KLBMP 8922</strain>
    </source>
</reference>
<dbReference type="EMBL" id="JAKFHA010000003">
    <property type="protein sequence ID" value="MCF2526959.1"/>
    <property type="molecule type" value="Genomic_DNA"/>
</dbReference>
<feature type="region of interest" description="Disordered" evidence="1">
    <location>
        <begin position="1"/>
        <end position="20"/>
    </location>
</feature>
<sequence length="74" mass="7865">MVTEPSGTGSADEHPPGMSLIDRIGRERAHALMEAAVREAAARAEAAGLPTAGIDEHGRVYLQYADGTRTYPED</sequence>
<dbReference type="Proteomes" id="UP001165378">
    <property type="component" value="Unassembled WGS sequence"/>
</dbReference>
<dbReference type="AlphaFoldDB" id="A0AA41PY45"/>
<dbReference type="RefSeq" id="WP_235051113.1">
    <property type="nucleotide sequence ID" value="NZ_JAKFHA010000003.1"/>
</dbReference>